<dbReference type="InterPro" id="IPR050638">
    <property type="entry name" value="AA-Vitamin_Transporters"/>
</dbReference>
<dbReference type="AlphaFoldDB" id="A0A4Q8AGG5"/>
<feature type="transmembrane region" description="Helical" evidence="7">
    <location>
        <begin position="58"/>
        <end position="80"/>
    </location>
</feature>
<evidence type="ECO:0000259" key="8">
    <source>
        <dbReference type="Pfam" id="PF00892"/>
    </source>
</evidence>
<feature type="region of interest" description="Disordered" evidence="6">
    <location>
        <begin position="289"/>
        <end position="319"/>
    </location>
</feature>
<dbReference type="RefSeq" id="WP_130451759.1">
    <property type="nucleotide sequence ID" value="NZ_SHLA01000001.1"/>
</dbReference>
<evidence type="ECO:0000313" key="9">
    <source>
        <dbReference type="EMBL" id="RZU63374.1"/>
    </source>
</evidence>
<evidence type="ECO:0000256" key="4">
    <source>
        <dbReference type="ARBA" id="ARBA00022989"/>
    </source>
</evidence>
<dbReference type="OrthoDB" id="9812521at2"/>
<keyword evidence="4 7" id="KW-1133">Transmembrane helix</keyword>
<comment type="similarity">
    <text evidence="2">Belongs to the EamA transporter family.</text>
</comment>
<dbReference type="Proteomes" id="UP000292685">
    <property type="component" value="Unassembled WGS sequence"/>
</dbReference>
<dbReference type="EMBL" id="SHLA01000001">
    <property type="protein sequence ID" value="RZU63374.1"/>
    <property type="molecule type" value="Genomic_DNA"/>
</dbReference>
<feature type="compositionally biased region" description="Basic and acidic residues" evidence="6">
    <location>
        <begin position="310"/>
        <end position="319"/>
    </location>
</feature>
<comment type="subcellular location">
    <subcellularLocation>
        <location evidence="1">Membrane</location>
        <topology evidence="1">Multi-pass membrane protein</topology>
    </subcellularLocation>
</comment>
<accession>A0A4Q8AGG5</accession>
<dbReference type="Gene3D" id="1.10.3730.20">
    <property type="match status" value="1"/>
</dbReference>
<gene>
    <name evidence="9" type="ORF">EV380_2991</name>
</gene>
<feature type="domain" description="EamA" evidence="8">
    <location>
        <begin position="7"/>
        <end position="130"/>
    </location>
</feature>
<evidence type="ECO:0000256" key="1">
    <source>
        <dbReference type="ARBA" id="ARBA00004141"/>
    </source>
</evidence>
<dbReference type="InterPro" id="IPR000620">
    <property type="entry name" value="EamA_dom"/>
</dbReference>
<evidence type="ECO:0000256" key="7">
    <source>
        <dbReference type="SAM" id="Phobius"/>
    </source>
</evidence>
<comment type="caution">
    <text evidence="9">The sequence shown here is derived from an EMBL/GenBank/DDBJ whole genome shotgun (WGS) entry which is preliminary data.</text>
</comment>
<dbReference type="InterPro" id="IPR037185">
    <property type="entry name" value="EmrE-like"/>
</dbReference>
<dbReference type="PANTHER" id="PTHR32322:SF9">
    <property type="entry name" value="AMINO-ACID METABOLITE EFFLUX PUMP-RELATED"/>
    <property type="match status" value="1"/>
</dbReference>
<dbReference type="SUPFAM" id="SSF103481">
    <property type="entry name" value="Multidrug resistance efflux transporter EmrE"/>
    <property type="match status" value="2"/>
</dbReference>
<dbReference type="GO" id="GO:0016020">
    <property type="term" value="C:membrane"/>
    <property type="evidence" value="ECO:0007669"/>
    <property type="project" value="UniProtKB-SubCell"/>
</dbReference>
<evidence type="ECO:0000256" key="2">
    <source>
        <dbReference type="ARBA" id="ARBA00007362"/>
    </source>
</evidence>
<feature type="transmembrane region" description="Helical" evidence="7">
    <location>
        <begin position="32"/>
        <end position="51"/>
    </location>
</feature>
<reference evidence="9 10" key="1">
    <citation type="submission" date="2019-02" db="EMBL/GenBank/DDBJ databases">
        <title>Sequencing the genomes of 1000 actinobacteria strains.</title>
        <authorList>
            <person name="Klenk H.-P."/>
        </authorList>
    </citation>
    <scope>NUCLEOTIDE SEQUENCE [LARGE SCALE GENOMIC DNA]</scope>
    <source>
        <strain evidence="9 10">DSM 17364</strain>
    </source>
</reference>
<evidence type="ECO:0000256" key="5">
    <source>
        <dbReference type="ARBA" id="ARBA00023136"/>
    </source>
</evidence>
<feature type="transmembrane region" description="Helical" evidence="7">
    <location>
        <begin position="267"/>
        <end position="285"/>
    </location>
</feature>
<feature type="transmembrane region" description="Helical" evidence="7">
    <location>
        <begin position="171"/>
        <end position="190"/>
    </location>
</feature>
<sequence length="319" mass="33377">MPPRHRLLAVSVALMWGLNFIAIDASLQVFPPLFLVALRFALLAVPTILLVPRPDVPVRWLLGYGLGFGTLQFLFLYWGMSIGMPAGLASLVLQASAPFTVLLGALFLRERIGPLGIAGITIAVGGLTVVGWQRWESASLLPFLLTLAGAFGWALGNICNRRARPSNPLHLTLWMSVVPPLPMLALSLHFEGPTAIAASFTGLGSAAGLAALAGLAYTVAIGTILGSGVFTWLMSRHPAGVVAPFTLLVPVFGMSAAWLALGERPSAGELAGGVMIVSGVLIGAARRPRLPQRRSAPPAAGPPPRTPAGIHDDSLTKST</sequence>
<feature type="domain" description="EamA" evidence="8">
    <location>
        <begin position="143"/>
        <end position="282"/>
    </location>
</feature>
<keyword evidence="10" id="KW-1185">Reference proteome</keyword>
<evidence type="ECO:0000256" key="3">
    <source>
        <dbReference type="ARBA" id="ARBA00022692"/>
    </source>
</evidence>
<keyword evidence="3 7" id="KW-0812">Transmembrane</keyword>
<evidence type="ECO:0000313" key="10">
    <source>
        <dbReference type="Proteomes" id="UP000292685"/>
    </source>
</evidence>
<protein>
    <submittedName>
        <fullName evidence="9">O-acetylserine/cysteine efflux transporter</fullName>
    </submittedName>
</protein>
<feature type="transmembrane region" description="Helical" evidence="7">
    <location>
        <begin position="139"/>
        <end position="159"/>
    </location>
</feature>
<evidence type="ECO:0000256" key="6">
    <source>
        <dbReference type="SAM" id="MobiDB-lite"/>
    </source>
</evidence>
<proteinExistence type="inferred from homology"/>
<dbReference type="PANTHER" id="PTHR32322">
    <property type="entry name" value="INNER MEMBRANE TRANSPORTER"/>
    <property type="match status" value="1"/>
</dbReference>
<feature type="transmembrane region" description="Helical" evidence="7">
    <location>
        <begin position="115"/>
        <end position="133"/>
    </location>
</feature>
<feature type="transmembrane region" description="Helical" evidence="7">
    <location>
        <begin position="86"/>
        <end position="108"/>
    </location>
</feature>
<dbReference type="Pfam" id="PF00892">
    <property type="entry name" value="EamA"/>
    <property type="match status" value="2"/>
</dbReference>
<organism evidence="9 10">
    <name type="scientific">Zhihengliuella halotolerans</name>
    <dbReference type="NCBI Taxonomy" id="370736"/>
    <lineage>
        <taxon>Bacteria</taxon>
        <taxon>Bacillati</taxon>
        <taxon>Actinomycetota</taxon>
        <taxon>Actinomycetes</taxon>
        <taxon>Micrococcales</taxon>
        <taxon>Micrococcaceae</taxon>
        <taxon>Zhihengliuella</taxon>
    </lineage>
</organism>
<name>A0A4Q8AGG5_9MICC</name>
<feature type="transmembrane region" description="Helical" evidence="7">
    <location>
        <begin position="241"/>
        <end position="261"/>
    </location>
</feature>
<keyword evidence="5 7" id="KW-0472">Membrane</keyword>
<feature type="transmembrane region" description="Helical" evidence="7">
    <location>
        <begin position="210"/>
        <end position="234"/>
    </location>
</feature>